<evidence type="ECO:0000256" key="1">
    <source>
        <dbReference type="ARBA" id="ARBA00022723"/>
    </source>
</evidence>
<dbReference type="SUPFAM" id="SSF57716">
    <property type="entry name" value="Glucocorticoid receptor-like (DNA-binding domain)"/>
    <property type="match status" value="1"/>
</dbReference>
<gene>
    <name evidence="8" type="ORF">PoB_004018700</name>
</gene>
<evidence type="ECO:0000256" key="4">
    <source>
        <dbReference type="ARBA" id="ARBA00023125"/>
    </source>
</evidence>
<keyword evidence="3" id="KW-0862">Zinc</keyword>
<dbReference type="AlphaFoldDB" id="A0AAV4B3G7"/>
<feature type="domain" description="THAP-type" evidence="7">
    <location>
        <begin position="1"/>
        <end position="87"/>
    </location>
</feature>
<dbReference type="Pfam" id="PF05485">
    <property type="entry name" value="THAP"/>
    <property type="match status" value="1"/>
</dbReference>
<evidence type="ECO:0000256" key="6">
    <source>
        <dbReference type="SAM" id="MobiDB-lite"/>
    </source>
</evidence>
<keyword evidence="1" id="KW-0479">Metal-binding</keyword>
<keyword evidence="9" id="KW-1185">Reference proteome</keyword>
<evidence type="ECO:0000313" key="9">
    <source>
        <dbReference type="Proteomes" id="UP000735302"/>
    </source>
</evidence>
<comment type="caution">
    <text evidence="8">The sequence shown here is derived from an EMBL/GenBank/DDBJ whole genome shotgun (WGS) entry which is preliminary data.</text>
</comment>
<evidence type="ECO:0000256" key="2">
    <source>
        <dbReference type="ARBA" id="ARBA00022771"/>
    </source>
</evidence>
<dbReference type="InterPro" id="IPR006612">
    <property type="entry name" value="THAP_Znf"/>
</dbReference>
<evidence type="ECO:0000256" key="3">
    <source>
        <dbReference type="ARBA" id="ARBA00022833"/>
    </source>
</evidence>
<organism evidence="8 9">
    <name type="scientific">Plakobranchus ocellatus</name>
    <dbReference type="NCBI Taxonomy" id="259542"/>
    <lineage>
        <taxon>Eukaryota</taxon>
        <taxon>Metazoa</taxon>
        <taxon>Spiralia</taxon>
        <taxon>Lophotrochozoa</taxon>
        <taxon>Mollusca</taxon>
        <taxon>Gastropoda</taxon>
        <taxon>Heterobranchia</taxon>
        <taxon>Euthyneura</taxon>
        <taxon>Panpulmonata</taxon>
        <taxon>Sacoglossa</taxon>
        <taxon>Placobranchoidea</taxon>
        <taxon>Plakobranchidae</taxon>
        <taxon>Plakobranchus</taxon>
    </lineage>
</organism>
<feature type="compositionally biased region" description="Polar residues" evidence="6">
    <location>
        <begin position="95"/>
        <end position="115"/>
    </location>
</feature>
<reference evidence="8 9" key="1">
    <citation type="journal article" date="2021" name="Elife">
        <title>Chloroplast acquisition without the gene transfer in kleptoplastic sea slugs, Plakobranchus ocellatus.</title>
        <authorList>
            <person name="Maeda T."/>
            <person name="Takahashi S."/>
            <person name="Yoshida T."/>
            <person name="Shimamura S."/>
            <person name="Takaki Y."/>
            <person name="Nagai Y."/>
            <person name="Toyoda A."/>
            <person name="Suzuki Y."/>
            <person name="Arimoto A."/>
            <person name="Ishii H."/>
            <person name="Satoh N."/>
            <person name="Nishiyama T."/>
            <person name="Hasebe M."/>
            <person name="Maruyama T."/>
            <person name="Minagawa J."/>
            <person name="Obokata J."/>
            <person name="Shigenobu S."/>
        </authorList>
    </citation>
    <scope>NUCLEOTIDE SEQUENCE [LARGE SCALE GENOMIC DNA]</scope>
</reference>
<evidence type="ECO:0000256" key="5">
    <source>
        <dbReference type="PROSITE-ProRule" id="PRU00309"/>
    </source>
</evidence>
<feature type="region of interest" description="Disordered" evidence="6">
    <location>
        <begin position="93"/>
        <end position="115"/>
    </location>
</feature>
<keyword evidence="4 5" id="KW-0238">DNA-binding</keyword>
<dbReference type="SMART" id="SM00980">
    <property type="entry name" value="THAP"/>
    <property type="match status" value="1"/>
</dbReference>
<dbReference type="EMBL" id="BLXT01004499">
    <property type="protein sequence ID" value="GFO13682.1"/>
    <property type="molecule type" value="Genomic_DNA"/>
</dbReference>
<proteinExistence type="predicted"/>
<protein>
    <recommendedName>
        <fullName evidence="7">THAP-type domain-containing protein</fullName>
    </recommendedName>
</protein>
<dbReference type="GO" id="GO:0008270">
    <property type="term" value="F:zinc ion binding"/>
    <property type="evidence" value="ECO:0007669"/>
    <property type="project" value="UniProtKB-KW"/>
</dbReference>
<keyword evidence="2 5" id="KW-0863">Zinc-finger</keyword>
<evidence type="ECO:0000313" key="8">
    <source>
        <dbReference type="EMBL" id="GFO13682.1"/>
    </source>
</evidence>
<dbReference type="PROSITE" id="PS50950">
    <property type="entry name" value="ZF_THAP"/>
    <property type="match status" value="1"/>
</dbReference>
<evidence type="ECO:0000259" key="7">
    <source>
        <dbReference type="PROSITE" id="PS50950"/>
    </source>
</evidence>
<dbReference type="Proteomes" id="UP000735302">
    <property type="component" value="Unassembled WGS sequence"/>
</dbReference>
<name>A0AAV4B3G7_9GAST</name>
<dbReference type="GO" id="GO:0003677">
    <property type="term" value="F:DNA binding"/>
    <property type="evidence" value="ECO:0007669"/>
    <property type="project" value="UniProtKB-UniRule"/>
</dbReference>
<sequence>MPRKCSVYGCRSGYDSERQSQKEKIKVYGFPSDVEECRQWISALPNDNIEVGKITQYMGVCEKHWPHDAPMQLRGRYLCPSLPPSCFFEDIPKSSLPTSKATPRSTPKALSTARTTDIDQSIEFPKIDCFTSQSCEQFYS</sequence>
<accession>A0AAV4B3G7</accession>